<evidence type="ECO:0000256" key="2">
    <source>
        <dbReference type="ARBA" id="ARBA00022741"/>
    </source>
</evidence>
<dbReference type="NCBIfam" id="NF010054">
    <property type="entry name" value="PRK13531.1"/>
    <property type="match status" value="1"/>
</dbReference>
<evidence type="ECO:0000259" key="6">
    <source>
        <dbReference type="SMART" id="SM00382"/>
    </source>
</evidence>
<dbReference type="KEGG" id="spe:Spro_4903"/>
<evidence type="ECO:0000313" key="7">
    <source>
        <dbReference type="EMBL" id="ABV43995.1"/>
    </source>
</evidence>
<dbReference type="HOGENOM" id="CLU_018678_1_0_6"/>
<dbReference type="InterPro" id="IPR027417">
    <property type="entry name" value="P-loop_NTPase"/>
</dbReference>
<dbReference type="eggNOG" id="COG0714">
    <property type="taxonomic scope" value="Bacteria"/>
</dbReference>
<dbReference type="GO" id="GO:0005524">
    <property type="term" value="F:ATP binding"/>
    <property type="evidence" value="ECO:0007669"/>
    <property type="project" value="UniProtKB-KW"/>
</dbReference>
<evidence type="ECO:0000256" key="4">
    <source>
        <dbReference type="ARBA" id="ARBA00022840"/>
    </source>
</evidence>
<dbReference type="CDD" id="cd00009">
    <property type="entry name" value="AAA"/>
    <property type="match status" value="1"/>
</dbReference>
<gene>
    <name evidence="7" type="ordered locus">Spro_4903</name>
</gene>
<sequence>MVVYHRIIHQDWLTLGQHDNNMASSSLLAERISRLSSALESGLYERQEAIRLCLLAALSGESVFLLGPPGIAKSLIARRLKFAFRSARSFEYLMTRFSTPEEVFGPLSIQALKDEGRYQRLTTGYLPEAEIVFLDEIWKAGPAILNTLLTAINERRFRNGNNEEPIPLRLLVTASNELPEADNSLEALYDRMLIRLWLDKVQDKQNFRSLLVSRQNENENPVPEALSISDEEYHQWQSQIDKIKLPENCFELIFQLRQRLDALESAPYVSDRRWKKALRLLQACAFFSGRDTVAPIDLLLLKDCLWHDLSSLKLLQQQVEQLLNESAYQQQTLLIQLQQIHTRWLQHQQQQSDSQAITLVKKGGMFSRKPQFALATPLGTGTLTLLLQKPLQLHDIQVNHLSIENIALENWLQKGGDVRAKLNGIGFAQQIDLEVDEQLHLTVLDVSRQPSLLAQPGKQTSGTPQAMLDEMDQLAQRLAEQRRLFSQHQPCLFTPAARLAKIESSLLQVAEQIKQQHQQMRGQ</sequence>
<proteinExistence type="predicted"/>
<dbReference type="InterPro" id="IPR022547">
    <property type="entry name" value="ATPase_RavA_C"/>
</dbReference>
<reference evidence="7" key="1">
    <citation type="submission" date="2007-09" db="EMBL/GenBank/DDBJ databases">
        <title>Complete sequence of chromosome of Serratia proteamaculans 568.</title>
        <authorList>
            <consortium name="US DOE Joint Genome Institute"/>
            <person name="Copeland A."/>
            <person name="Lucas S."/>
            <person name="Lapidus A."/>
            <person name="Barry K."/>
            <person name="Glavina del Rio T."/>
            <person name="Dalin E."/>
            <person name="Tice H."/>
            <person name="Pitluck S."/>
            <person name="Chain P."/>
            <person name="Malfatti S."/>
            <person name="Shin M."/>
            <person name="Vergez L."/>
            <person name="Schmutz J."/>
            <person name="Larimer F."/>
            <person name="Land M."/>
            <person name="Hauser L."/>
            <person name="Kyrpides N."/>
            <person name="Kim E."/>
            <person name="Taghavi S."/>
            <person name="Newman L."/>
            <person name="Vangronsveld J."/>
            <person name="van der Lelie D."/>
            <person name="Richardson P."/>
        </authorList>
    </citation>
    <scope>NUCLEOTIDE SEQUENCE [LARGE SCALE GENOMIC DNA]</scope>
    <source>
        <strain evidence="7">568</strain>
    </source>
</reference>
<dbReference type="GO" id="GO:0016787">
    <property type="term" value="F:hydrolase activity"/>
    <property type="evidence" value="ECO:0007669"/>
    <property type="project" value="UniProtKB-KW"/>
</dbReference>
<dbReference type="Pfam" id="PF17868">
    <property type="entry name" value="AAA_lid_8"/>
    <property type="match status" value="1"/>
</dbReference>
<dbReference type="Gene3D" id="3.40.50.300">
    <property type="entry name" value="P-loop containing nucleotide triphosphate hydrolases"/>
    <property type="match status" value="1"/>
</dbReference>
<dbReference type="Pfam" id="PF20030">
    <property type="entry name" value="bpMoxR"/>
    <property type="match status" value="1"/>
</dbReference>
<dbReference type="InterPro" id="IPR046898">
    <property type="entry name" value="RavA_LARA_dom"/>
</dbReference>
<name>A8GLK5_SERP5</name>
<dbReference type="Gene3D" id="1.20.58.1510">
    <property type="match status" value="1"/>
</dbReference>
<dbReference type="Gene3D" id="2.40.128.430">
    <property type="match status" value="1"/>
</dbReference>
<dbReference type="InterPro" id="IPR050513">
    <property type="entry name" value="RavA_ATPases"/>
</dbReference>
<keyword evidence="5" id="KW-0143">Chaperone</keyword>
<evidence type="ECO:0000256" key="5">
    <source>
        <dbReference type="ARBA" id="ARBA00023186"/>
    </source>
</evidence>
<dbReference type="PANTHER" id="PTHR32204:SF0">
    <property type="entry name" value="ATPASE RAVA"/>
    <property type="match status" value="1"/>
</dbReference>
<dbReference type="InterPro" id="IPR045427">
    <property type="entry name" value="MoxR"/>
</dbReference>
<dbReference type="SUPFAM" id="SSF52540">
    <property type="entry name" value="P-loop containing nucleoside triphosphate hydrolases"/>
    <property type="match status" value="1"/>
</dbReference>
<keyword evidence="1" id="KW-0963">Cytoplasm</keyword>
<dbReference type="Pfam" id="PF20265">
    <property type="entry name" value="LARA_dom"/>
    <property type="match status" value="1"/>
</dbReference>
<dbReference type="SMART" id="SM00382">
    <property type="entry name" value="AAA"/>
    <property type="match status" value="1"/>
</dbReference>
<dbReference type="EMBL" id="CP000826">
    <property type="protein sequence ID" value="ABV43995.1"/>
    <property type="molecule type" value="Genomic_DNA"/>
</dbReference>
<evidence type="ECO:0000256" key="3">
    <source>
        <dbReference type="ARBA" id="ARBA00022801"/>
    </source>
</evidence>
<protein>
    <submittedName>
        <fullName evidence="7">ATPase associated with various cellular activities AAA_5</fullName>
    </submittedName>
</protein>
<dbReference type="Pfam" id="PF12592">
    <property type="entry name" value="ATPase_RavA_C"/>
    <property type="match status" value="1"/>
</dbReference>
<feature type="domain" description="AAA+ ATPase" evidence="6">
    <location>
        <begin position="59"/>
        <end position="208"/>
    </location>
</feature>
<evidence type="ECO:0000256" key="1">
    <source>
        <dbReference type="ARBA" id="ARBA00022490"/>
    </source>
</evidence>
<keyword evidence="4" id="KW-0067">ATP-binding</keyword>
<dbReference type="PANTHER" id="PTHR32204">
    <property type="entry name" value="ATPASE RAVA"/>
    <property type="match status" value="1"/>
</dbReference>
<keyword evidence="3" id="KW-0378">Hydrolase</keyword>
<dbReference type="AlphaFoldDB" id="A8GLK5"/>
<dbReference type="InterPro" id="IPR003593">
    <property type="entry name" value="AAA+_ATPase"/>
</dbReference>
<dbReference type="STRING" id="399741.Spro_4903"/>
<dbReference type="InterPro" id="IPR046932">
    <property type="entry name" value="RavA_LARA_sf"/>
</dbReference>
<dbReference type="InterPro" id="IPR041538">
    <property type="entry name" value="RavA-like_AAA_lid"/>
</dbReference>
<keyword evidence="2" id="KW-0547">Nucleotide-binding</keyword>
<organism evidence="7">
    <name type="scientific">Serratia proteamaculans (strain 568)</name>
    <dbReference type="NCBI Taxonomy" id="399741"/>
    <lineage>
        <taxon>Bacteria</taxon>
        <taxon>Pseudomonadati</taxon>
        <taxon>Pseudomonadota</taxon>
        <taxon>Gammaproteobacteria</taxon>
        <taxon>Enterobacterales</taxon>
        <taxon>Yersiniaceae</taxon>
        <taxon>Serratia</taxon>
    </lineage>
</organism>
<accession>A8GLK5</accession>